<protein>
    <recommendedName>
        <fullName evidence="4">Transmembrane protein</fullName>
    </recommendedName>
</protein>
<keyword evidence="1" id="KW-0812">Transmembrane</keyword>
<name>A0AAV4P729_CAEEX</name>
<comment type="caution">
    <text evidence="2">The sequence shown here is derived from an EMBL/GenBank/DDBJ whole genome shotgun (WGS) entry which is preliminary data.</text>
</comment>
<organism evidence="2 3">
    <name type="scientific">Caerostris extrusa</name>
    <name type="common">Bark spider</name>
    <name type="synonym">Caerostris bankana</name>
    <dbReference type="NCBI Taxonomy" id="172846"/>
    <lineage>
        <taxon>Eukaryota</taxon>
        <taxon>Metazoa</taxon>
        <taxon>Ecdysozoa</taxon>
        <taxon>Arthropoda</taxon>
        <taxon>Chelicerata</taxon>
        <taxon>Arachnida</taxon>
        <taxon>Araneae</taxon>
        <taxon>Araneomorphae</taxon>
        <taxon>Entelegynae</taxon>
        <taxon>Araneoidea</taxon>
        <taxon>Araneidae</taxon>
        <taxon>Caerostris</taxon>
    </lineage>
</organism>
<keyword evidence="3" id="KW-1185">Reference proteome</keyword>
<dbReference type="Proteomes" id="UP001054945">
    <property type="component" value="Unassembled WGS sequence"/>
</dbReference>
<evidence type="ECO:0000313" key="2">
    <source>
        <dbReference type="EMBL" id="GIX92818.1"/>
    </source>
</evidence>
<gene>
    <name evidence="2" type="ORF">CEXT_605731</name>
</gene>
<accession>A0AAV4P729</accession>
<evidence type="ECO:0000313" key="3">
    <source>
        <dbReference type="Proteomes" id="UP001054945"/>
    </source>
</evidence>
<proteinExistence type="predicted"/>
<sequence length="167" mass="18993">MLIKGSEFPRKKHAGTCCPRRFSARNIPIFFHQVCVGNFCGKKATCMTGSPDRSRCSRASHHPPTEGKVKAKAAFAEEHPFHFKNKLRRDYLSTFCMRLLSLSYLSIGRNGIVVFILFFLFPPIYRQLLLLSSLQFMLASTFYCDLDNECRCSSSVKERSAVRPLSA</sequence>
<feature type="transmembrane region" description="Helical" evidence="1">
    <location>
        <begin position="95"/>
        <end position="121"/>
    </location>
</feature>
<keyword evidence="1" id="KW-0472">Membrane</keyword>
<evidence type="ECO:0008006" key="4">
    <source>
        <dbReference type="Google" id="ProtNLM"/>
    </source>
</evidence>
<dbReference type="AlphaFoldDB" id="A0AAV4P729"/>
<dbReference type="EMBL" id="BPLR01004164">
    <property type="protein sequence ID" value="GIX92818.1"/>
    <property type="molecule type" value="Genomic_DNA"/>
</dbReference>
<evidence type="ECO:0000256" key="1">
    <source>
        <dbReference type="SAM" id="Phobius"/>
    </source>
</evidence>
<reference evidence="2 3" key="1">
    <citation type="submission" date="2021-06" db="EMBL/GenBank/DDBJ databases">
        <title>Caerostris extrusa draft genome.</title>
        <authorList>
            <person name="Kono N."/>
            <person name="Arakawa K."/>
        </authorList>
    </citation>
    <scope>NUCLEOTIDE SEQUENCE [LARGE SCALE GENOMIC DNA]</scope>
</reference>
<keyword evidence="1" id="KW-1133">Transmembrane helix</keyword>